<protein>
    <recommendedName>
        <fullName evidence="5">Cell surface protein</fullName>
    </recommendedName>
</protein>
<comment type="caution">
    <text evidence="3">The sequence shown here is derived from an EMBL/GenBank/DDBJ whole genome shotgun (WGS) entry which is preliminary data.</text>
</comment>
<evidence type="ECO:0000313" key="3">
    <source>
        <dbReference type="EMBL" id="GKH13018.1"/>
    </source>
</evidence>
<organism evidence="3 4">
    <name type="scientific">Bacteroides uniformis</name>
    <dbReference type="NCBI Taxonomy" id="820"/>
    <lineage>
        <taxon>Bacteria</taxon>
        <taxon>Pseudomonadati</taxon>
        <taxon>Bacteroidota</taxon>
        <taxon>Bacteroidia</taxon>
        <taxon>Bacteroidales</taxon>
        <taxon>Bacteroidaceae</taxon>
        <taxon>Bacteroides</taxon>
    </lineage>
</organism>
<dbReference type="Proteomes" id="UP001055048">
    <property type="component" value="Unassembled WGS sequence"/>
</dbReference>
<keyword evidence="1" id="KW-0175">Coiled coil</keyword>
<proteinExistence type="predicted"/>
<evidence type="ECO:0000256" key="2">
    <source>
        <dbReference type="SAM" id="SignalP"/>
    </source>
</evidence>
<dbReference type="Gene3D" id="1.10.287.1490">
    <property type="match status" value="1"/>
</dbReference>
<dbReference type="RefSeq" id="WP_244074335.1">
    <property type="nucleotide sequence ID" value="NZ_BQNL01000001.1"/>
</dbReference>
<accession>A0AA37JWZ7</accession>
<evidence type="ECO:0000256" key="1">
    <source>
        <dbReference type="SAM" id="Coils"/>
    </source>
</evidence>
<dbReference type="PROSITE" id="PS51257">
    <property type="entry name" value="PROKAR_LIPOPROTEIN"/>
    <property type="match status" value="1"/>
</dbReference>
<sequence>MNKKFLSVILFSALMVGTAGTFTSCKDYDDDIENLNKKTGDLSTQLTTLQSALDAAKSDIAAAKSAADAAKEAAATAKAEAIQAAVDKVNEMLKNAPSQEALDALKTQISAIETNLATISGTVDANAAAIAQLKIQMAAVEKYKALIDANAEEVAKINGAIEIINEAMKDLATIADVEAIDDKVTAIAAQISSINDGLVTLLTKELRSLVFYPELYVGGIEATEYEAMRYMYMKTTTTEVVEFNDEHQPAVKCIITEPVANWNYAEDKTDVFAPIDTVKYHMNPSSALVDKLSDLSFVSRETEYITRSNDSKLKFKVENMEQKKDGFISVGYSLDKTVIYDKKYDNAKEGEASIFALSANVKKADKDTTITSDYAMAYISEVTPKAIAYKSNDLVDGRVNDAVECETSDNPDELWTTVKDAIENAPTLQVAYDESIDLKKVLATHYDWATETKNKGTHKIWPYGAEAKFGLKYDFALIQYKTGTNVTSDSKYVQQDITSGVITPSIVNEKGETLNQQGISSVGKRPLIRVRVLDNKDRVVLVGYIKLQIIKEAGYKITDEFPKDAKFGCEAVNLDLTWAEISYQLLEKTATQSKDEFDALYKFTATSTVGTQFELTNSNEWKAIADTKKIYGTVKEIADPHGTTNTILRWTLTKEDMQRIYQESDSHSKTIYVRYESKQGETANAPIYMPLTATVLKPVGAVKTKIAEYWYENGTTTRLNVAYPKDGGNTLTYVVELDQVWEVVDDVNKPQFSPTTGFASYTDAIFAKQAANSADGGYKYFFAAENNGYELPATNELPKPGYFLFVDNTKATDIFAKQYDATYDNTLQYALKSDVGVYTNTKLYAATSLTASKSEWKEIATINQATGEITYVQNSTSEFLLNYYGHSNAQLVAQIGVVPYTPCAIAMATQNSVYPAKFLRPIDANPVEDGEFTDAEANGSKLNIADLFHFSDWRDKKFVDFDADPVDYSNAWLFAYYNVKQVKVLIDKITTDMNGHDINNKLLSQVSTKVKFSQLNPSGVDVTGTGVTVSFAVYNKQSAGTEATYDAIKAAMGQIKYENNGNNVGTFKVRIPVEFTYDWGVIQKVWVDCVVKNTIGNN</sequence>
<feature type="coiled-coil region" evidence="1">
    <location>
        <begin position="46"/>
        <end position="80"/>
    </location>
</feature>
<feature type="signal peptide" evidence="2">
    <location>
        <begin position="1"/>
        <end position="21"/>
    </location>
</feature>
<name>A0AA37JWZ7_BACUN</name>
<dbReference type="AlphaFoldDB" id="A0AA37JWZ7"/>
<gene>
    <name evidence="3" type="ORF">CE91St12_12280</name>
</gene>
<evidence type="ECO:0000313" key="4">
    <source>
        <dbReference type="Proteomes" id="UP001055048"/>
    </source>
</evidence>
<evidence type="ECO:0008006" key="5">
    <source>
        <dbReference type="Google" id="ProtNLM"/>
    </source>
</evidence>
<keyword evidence="2" id="KW-0732">Signal</keyword>
<reference evidence="3" key="1">
    <citation type="submission" date="2022-01" db="EMBL/GenBank/DDBJ databases">
        <title>Novel bile acid biosynthetic pathways are enriched in the microbiome of centenarians.</title>
        <authorList>
            <person name="Sato Y."/>
            <person name="Atarashi K."/>
            <person name="Plichta R.D."/>
            <person name="Arai Y."/>
            <person name="Sasajima S."/>
            <person name="Kearney M.S."/>
            <person name="Suda W."/>
            <person name="Takeshita K."/>
            <person name="Sasaki T."/>
            <person name="Okamoto S."/>
            <person name="Skelly N.A."/>
            <person name="Okamura Y."/>
            <person name="Vlamakis H."/>
            <person name="Li Y."/>
            <person name="Tanoue T."/>
            <person name="Takei H."/>
            <person name="Nittono H."/>
            <person name="Narushima S."/>
            <person name="Irie J."/>
            <person name="Itoh H."/>
            <person name="Moriya K."/>
            <person name="Sugiura Y."/>
            <person name="Suematsu M."/>
            <person name="Moritoki N."/>
            <person name="Shibata S."/>
            <person name="Littman R.D."/>
            <person name="Fischbach A.M."/>
            <person name="Uwamino Y."/>
            <person name="Inoue T."/>
            <person name="Honda A."/>
            <person name="Hattori M."/>
            <person name="Murai T."/>
            <person name="Xavier J.R."/>
            <person name="Hirose N."/>
            <person name="Honda K."/>
        </authorList>
    </citation>
    <scope>NUCLEOTIDE SEQUENCE</scope>
    <source>
        <strain evidence="3">CE91-St12</strain>
    </source>
</reference>
<feature type="chain" id="PRO_5041450897" description="Cell surface protein" evidence="2">
    <location>
        <begin position="22"/>
        <end position="1098"/>
    </location>
</feature>
<dbReference type="EMBL" id="BQNL01000001">
    <property type="protein sequence ID" value="GKH13018.1"/>
    <property type="molecule type" value="Genomic_DNA"/>
</dbReference>